<dbReference type="Gene3D" id="1.10.287.260">
    <property type="match status" value="1"/>
</dbReference>
<evidence type="ECO:0000256" key="8">
    <source>
        <dbReference type="RuleBase" id="RU003805"/>
    </source>
</evidence>
<evidence type="ECO:0000256" key="6">
    <source>
        <dbReference type="ARBA" id="ARBA00023163"/>
    </source>
</evidence>
<evidence type="ECO:0000256" key="7">
    <source>
        <dbReference type="ARBA" id="ARBA00048552"/>
    </source>
</evidence>
<dbReference type="Pfam" id="PF14700">
    <property type="entry name" value="RPOL_N"/>
    <property type="match status" value="1"/>
</dbReference>
<feature type="domain" description="DNA-directed RNA polymerase N-terminal" evidence="10">
    <location>
        <begin position="94"/>
        <end position="395"/>
    </location>
</feature>
<dbReference type="GO" id="GO:0034245">
    <property type="term" value="C:mitochondrial DNA-directed RNA polymerase complex"/>
    <property type="evidence" value="ECO:0007669"/>
    <property type="project" value="TreeGrafter"/>
</dbReference>
<evidence type="ECO:0000256" key="4">
    <source>
        <dbReference type="ARBA" id="ARBA00022679"/>
    </source>
</evidence>
<dbReference type="PROSITE" id="PS00900">
    <property type="entry name" value="RNA_POL_PHAGE_1"/>
    <property type="match status" value="1"/>
</dbReference>
<name>A0A812TCJ0_SYMPI</name>
<evidence type="ECO:0000256" key="5">
    <source>
        <dbReference type="ARBA" id="ARBA00022695"/>
    </source>
</evidence>
<sequence>AERLQEKISLYFSGDNSQVIEDMDAYMLADNGILLEDLPLGKLQQFLEDPSAFKKDSEALQATRKQLYGLGRMPILTAEAEAHACLKHESSGRRRQFAVEFLAQTTALREFLEARQSHADAGRGAMTSGMQRLWMPWVEAMARVLSDENAEQRRGTGSKSFRMLTSLGLEPELLAIIASQTVLNLLMLPCFRHKDEMQEAAKRDRFGEVPFSTAATAVGEAIEDEVLWLQIAAGEGVRSMKTSEFLQMRKLKKAYRDRTKSVPMGAALVDLLLDCATISVPSEAQEFTGLAASHTVEQALIHGKRREGIKQIGYLSLHPAARSRMESEGENLHFVRPKMQPMVIPPLSWQPCGDSPQGPYLLHKSSFVRTPSESMAQLRAYSASRSARIMDSLGSMPWRINGRILELMREVQNQDLAIADVPPNTDPPVPPPPSADDPDYQVLRLRRLNAEKRIRELRSERPTFELKLRVAEDFINADRLYFPHNVDFRGRCYPLPPHLNHMGDDVSRALLMFSESMPLGRDGLFWLKVDIANLHGNNKISLEDRVRWVDDRKDIIAQVAENPLSPESIPHWAHADDGPWQVLARYMELAEVYKRGPGAEEDIRSHLPVHVDGSCNGLQHYAALGRDLAGGEAVNLVPNDKPQDVYTVVLNVVISKVKQDAKLPAHDPDQPDGRPLSLDHGRLARTLIELGILKRKVVKQTIMTICYGVTTVGARKQVQGQIEDVVGDKVEPEEILQLAKYLSRLVLASIDEVFAQAKKIQDWLNHVTKLFTMLQAPNAWISPIGLNCVQPYRKPQKQVVRSKRQNVTLRTGDTPQIHQMKQRMGFPPNFIHSLDATHMMMVAELCEREGITFAAVHDSFWAHACNIAKLNELTRDAFVSLHSQPILGELYEDLKVHLGGQEPPPIPEQGELDLNVVRDSAYFFA</sequence>
<comment type="catalytic activity">
    <reaction evidence="7 8">
        <text>RNA(n) + a ribonucleoside 5'-triphosphate = RNA(n+1) + diphosphate</text>
        <dbReference type="Rhea" id="RHEA:21248"/>
        <dbReference type="Rhea" id="RHEA-COMP:14527"/>
        <dbReference type="Rhea" id="RHEA-COMP:17342"/>
        <dbReference type="ChEBI" id="CHEBI:33019"/>
        <dbReference type="ChEBI" id="CHEBI:61557"/>
        <dbReference type="ChEBI" id="CHEBI:140395"/>
        <dbReference type="EC" id="2.7.7.6"/>
    </reaction>
</comment>
<evidence type="ECO:0000256" key="1">
    <source>
        <dbReference type="ARBA" id="ARBA00009493"/>
    </source>
</evidence>
<keyword evidence="3 8" id="KW-0240">DNA-directed RNA polymerase</keyword>
<organism evidence="11 12">
    <name type="scientific">Symbiodinium pilosum</name>
    <name type="common">Dinoflagellate</name>
    <dbReference type="NCBI Taxonomy" id="2952"/>
    <lineage>
        <taxon>Eukaryota</taxon>
        <taxon>Sar</taxon>
        <taxon>Alveolata</taxon>
        <taxon>Dinophyceae</taxon>
        <taxon>Suessiales</taxon>
        <taxon>Symbiodiniaceae</taxon>
        <taxon>Symbiodinium</taxon>
    </lineage>
</organism>
<dbReference type="InterPro" id="IPR046950">
    <property type="entry name" value="DNA-dir_Rpol_C_phage-type"/>
</dbReference>
<protein>
    <recommendedName>
        <fullName evidence="2 8">DNA-directed RNA polymerase</fullName>
        <ecNumber evidence="2 8">2.7.7.6</ecNumber>
    </recommendedName>
</protein>
<keyword evidence="4 8" id="KW-0808">Transferase</keyword>
<dbReference type="EMBL" id="CAJNIZ010029413">
    <property type="protein sequence ID" value="CAE7515942.1"/>
    <property type="molecule type" value="Genomic_DNA"/>
</dbReference>
<evidence type="ECO:0000313" key="12">
    <source>
        <dbReference type="Proteomes" id="UP000649617"/>
    </source>
</evidence>
<evidence type="ECO:0000256" key="3">
    <source>
        <dbReference type="ARBA" id="ARBA00022478"/>
    </source>
</evidence>
<dbReference type="SMART" id="SM01311">
    <property type="entry name" value="RPOL_N"/>
    <property type="match status" value="1"/>
</dbReference>
<dbReference type="Gene3D" id="1.10.287.280">
    <property type="match status" value="1"/>
</dbReference>
<dbReference type="InterPro" id="IPR024075">
    <property type="entry name" value="DNA-dir_RNA_pol_helix_hairp_sf"/>
</dbReference>
<dbReference type="PROSITE" id="PS00489">
    <property type="entry name" value="RNA_POL_PHAGE_2"/>
    <property type="match status" value="1"/>
</dbReference>
<dbReference type="GO" id="GO:0003677">
    <property type="term" value="F:DNA binding"/>
    <property type="evidence" value="ECO:0007669"/>
    <property type="project" value="InterPro"/>
</dbReference>
<evidence type="ECO:0000259" key="10">
    <source>
        <dbReference type="SMART" id="SM01311"/>
    </source>
</evidence>
<accession>A0A812TCJ0</accession>
<proteinExistence type="inferred from homology"/>
<dbReference type="Proteomes" id="UP000649617">
    <property type="component" value="Unassembled WGS sequence"/>
</dbReference>
<dbReference type="OrthoDB" id="276422at2759"/>
<dbReference type="Gene3D" id="1.10.1320.10">
    <property type="entry name" value="DNA-directed RNA polymerase, N-terminal domain"/>
    <property type="match status" value="1"/>
</dbReference>
<comment type="similarity">
    <text evidence="1 8">Belongs to the phage and mitochondrial RNA polymerase family.</text>
</comment>
<dbReference type="PANTHER" id="PTHR10102">
    <property type="entry name" value="DNA-DIRECTED RNA POLYMERASE, MITOCHONDRIAL"/>
    <property type="match status" value="1"/>
</dbReference>
<dbReference type="InterPro" id="IPR037159">
    <property type="entry name" value="RNA_POL_N_sf"/>
</dbReference>
<feature type="non-terminal residue" evidence="11">
    <location>
        <position position="925"/>
    </location>
</feature>
<dbReference type="InterPro" id="IPR043502">
    <property type="entry name" value="DNA/RNA_pol_sf"/>
</dbReference>
<dbReference type="AlphaFoldDB" id="A0A812TCJ0"/>
<dbReference type="GO" id="GO:0006390">
    <property type="term" value="P:mitochondrial transcription"/>
    <property type="evidence" value="ECO:0007669"/>
    <property type="project" value="TreeGrafter"/>
</dbReference>
<feature type="region of interest" description="Disordered" evidence="9">
    <location>
        <begin position="419"/>
        <end position="438"/>
    </location>
</feature>
<reference evidence="11" key="1">
    <citation type="submission" date="2021-02" db="EMBL/GenBank/DDBJ databases">
        <authorList>
            <person name="Dougan E. K."/>
            <person name="Rhodes N."/>
            <person name="Thang M."/>
            <person name="Chan C."/>
        </authorList>
    </citation>
    <scope>NUCLEOTIDE SEQUENCE</scope>
</reference>
<keyword evidence="12" id="KW-1185">Reference proteome</keyword>
<feature type="compositionally biased region" description="Pro residues" evidence="9">
    <location>
        <begin position="424"/>
        <end position="435"/>
    </location>
</feature>
<comment type="function">
    <text evidence="8">DNA-dependent RNA polymerase catalyzes the transcription of DNA into RNA using the four ribonucleoside triphosphates as substrates.</text>
</comment>
<evidence type="ECO:0000313" key="11">
    <source>
        <dbReference type="EMBL" id="CAE7515942.1"/>
    </source>
</evidence>
<dbReference type="SUPFAM" id="SSF56672">
    <property type="entry name" value="DNA/RNA polymerases"/>
    <property type="match status" value="1"/>
</dbReference>
<dbReference type="Pfam" id="PF00940">
    <property type="entry name" value="RNA_pol"/>
    <property type="match status" value="1"/>
</dbReference>
<dbReference type="GO" id="GO:0003899">
    <property type="term" value="F:DNA-directed RNA polymerase activity"/>
    <property type="evidence" value="ECO:0007669"/>
    <property type="project" value="UniProtKB-EC"/>
</dbReference>
<evidence type="ECO:0000256" key="2">
    <source>
        <dbReference type="ARBA" id="ARBA00012418"/>
    </source>
</evidence>
<keyword evidence="6 8" id="KW-0804">Transcription</keyword>
<dbReference type="InterPro" id="IPR029262">
    <property type="entry name" value="RPOL_N"/>
</dbReference>
<comment type="caution">
    <text evidence="11">The sequence shown here is derived from an EMBL/GenBank/DDBJ whole genome shotgun (WGS) entry which is preliminary data.</text>
</comment>
<dbReference type="PANTHER" id="PTHR10102:SF0">
    <property type="entry name" value="DNA-DIRECTED RNA POLYMERASE, MITOCHONDRIAL"/>
    <property type="match status" value="1"/>
</dbReference>
<dbReference type="InterPro" id="IPR002092">
    <property type="entry name" value="DNA-dir_Rpol_phage-type"/>
</dbReference>
<keyword evidence="5 8" id="KW-0548">Nucleotidyltransferase</keyword>
<dbReference type="Gene3D" id="1.10.150.20">
    <property type="entry name" value="5' to 3' exonuclease, C-terminal subdomain"/>
    <property type="match status" value="1"/>
</dbReference>
<evidence type="ECO:0000256" key="9">
    <source>
        <dbReference type="SAM" id="MobiDB-lite"/>
    </source>
</evidence>
<gene>
    <name evidence="11" type="primary">RPOT2</name>
    <name evidence="11" type="ORF">SPIL2461_LOCUS13475</name>
</gene>
<dbReference type="EC" id="2.7.7.6" evidence="2 8"/>